<protein>
    <recommendedName>
        <fullName evidence="12">Glycosyltransferase RgtA/B/C/D-like domain-containing protein</fullName>
    </recommendedName>
</protein>
<evidence type="ECO:0000256" key="3">
    <source>
        <dbReference type="ARBA" id="ARBA00022676"/>
    </source>
</evidence>
<keyword evidence="6" id="KW-0256">Endoplasmic reticulum</keyword>
<sequence length="395" mass="45692">MANKKIGIIFWILILGVIIRLISSFFPAFEADQNAFRFWTDRLATLGPAHFYSSQVFTNNPLGILYFFWLIGIISPDNIDLFLKLAANVSDLATGFLIYKIIKEKLNAKAGNIAAALYIFNPGLTFNSAIWGQYDSVAILFLVLSIYYCLIKKNSIICSIFFSLAWIIKPQALELAPFLFFFFLRNLKPIQWLYSFLAFIITTVIVFLPFFPNNPFYGIYSVNTGSVNLFSCTTCNAFNFWGIFGNWKSDADLFLNIPILYLSFILLAIFLLVILVFKKARGDILYFTISISMLSFFMLLTRMHERYIAYFFPFLLLSAILLKSRIIMGFYIFFSLIFLINLYIPYAYYNNGAKITNLPVNTLFSNFSNFAFISFFGFILLFIYYLRYVRKNPVT</sequence>
<feature type="transmembrane region" description="Helical" evidence="9">
    <location>
        <begin position="307"/>
        <end position="323"/>
    </location>
</feature>
<name>A0A0G0NMX3_9BACT</name>
<feature type="transmembrane region" description="Helical" evidence="9">
    <location>
        <begin position="218"/>
        <end position="241"/>
    </location>
</feature>
<feature type="transmembrane region" description="Helical" evidence="9">
    <location>
        <begin position="7"/>
        <end position="29"/>
    </location>
</feature>
<keyword evidence="8 9" id="KW-0472">Membrane</keyword>
<dbReference type="InterPro" id="IPR004856">
    <property type="entry name" value="Glyco_trans_ALG6/ALG8"/>
</dbReference>
<evidence type="ECO:0000313" key="11">
    <source>
        <dbReference type="Proteomes" id="UP000034324"/>
    </source>
</evidence>
<dbReference type="GO" id="GO:0016758">
    <property type="term" value="F:hexosyltransferase activity"/>
    <property type="evidence" value="ECO:0007669"/>
    <property type="project" value="InterPro"/>
</dbReference>
<keyword evidence="7 9" id="KW-1133">Transmembrane helix</keyword>
<accession>A0A0G0NMX3</accession>
<evidence type="ECO:0000256" key="2">
    <source>
        <dbReference type="ARBA" id="ARBA00004922"/>
    </source>
</evidence>
<evidence type="ECO:0000256" key="4">
    <source>
        <dbReference type="ARBA" id="ARBA00022679"/>
    </source>
</evidence>
<comment type="subcellular location">
    <subcellularLocation>
        <location evidence="1">Endoplasmic reticulum membrane</location>
        <topology evidence="1">Multi-pass membrane protein</topology>
    </subcellularLocation>
</comment>
<evidence type="ECO:0000256" key="7">
    <source>
        <dbReference type="ARBA" id="ARBA00022989"/>
    </source>
</evidence>
<dbReference type="AlphaFoldDB" id="A0A0G0NMX3"/>
<feature type="transmembrane region" description="Helical" evidence="9">
    <location>
        <begin position="284"/>
        <end position="301"/>
    </location>
</feature>
<feature type="transmembrane region" description="Helical" evidence="9">
    <location>
        <begin position="253"/>
        <end position="277"/>
    </location>
</feature>
<feature type="transmembrane region" description="Helical" evidence="9">
    <location>
        <begin position="130"/>
        <end position="150"/>
    </location>
</feature>
<proteinExistence type="predicted"/>
<gene>
    <name evidence="10" type="ORF">US99_C0021G0003</name>
</gene>
<evidence type="ECO:0000256" key="9">
    <source>
        <dbReference type="SAM" id="Phobius"/>
    </source>
</evidence>
<feature type="transmembrane region" description="Helical" evidence="9">
    <location>
        <begin position="369"/>
        <end position="386"/>
    </location>
</feature>
<evidence type="ECO:0000256" key="8">
    <source>
        <dbReference type="ARBA" id="ARBA00023136"/>
    </source>
</evidence>
<evidence type="ECO:0000313" key="10">
    <source>
        <dbReference type="EMBL" id="KKQ78446.1"/>
    </source>
</evidence>
<dbReference type="EMBL" id="LBVC01000021">
    <property type="protein sequence ID" value="KKQ78446.1"/>
    <property type="molecule type" value="Genomic_DNA"/>
</dbReference>
<dbReference type="UniPathway" id="UPA00378"/>
<evidence type="ECO:0000256" key="1">
    <source>
        <dbReference type="ARBA" id="ARBA00004477"/>
    </source>
</evidence>
<keyword evidence="4" id="KW-0808">Transferase</keyword>
<dbReference type="Pfam" id="PF03155">
    <property type="entry name" value="Alg6_Alg8"/>
    <property type="match status" value="1"/>
</dbReference>
<feature type="transmembrane region" description="Helical" evidence="9">
    <location>
        <begin position="330"/>
        <end position="349"/>
    </location>
</feature>
<reference evidence="10 11" key="1">
    <citation type="journal article" date="2015" name="Nature">
        <title>rRNA introns, odd ribosomes, and small enigmatic genomes across a large radiation of phyla.</title>
        <authorList>
            <person name="Brown C.T."/>
            <person name="Hug L.A."/>
            <person name="Thomas B.C."/>
            <person name="Sharon I."/>
            <person name="Castelle C.J."/>
            <person name="Singh A."/>
            <person name="Wilkins M.J."/>
            <person name="Williams K.H."/>
            <person name="Banfield J.F."/>
        </authorList>
    </citation>
    <scope>NUCLEOTIDE SEQUENCE [LARGE SCALE GENOMIC DNA]</scope>
</reference>
<evidence type="ECO:0008006" key="12">
    <source>
        <dbReference type="Google" id="ProtNLM"/>
    </source>
</evidence>
<evidence type="ECO:0000256" key="6">
    <source>
        <dbReference type="ARBA" id="ARBA00022824"/>
    </source>
</evidence>
<keyword evidence="5 9" id="KW-0812">Transmembrane</keyword>
<organism evidence="10 11">
    <name type="scientific">Candidatus Daviesbacteria bacterium GW2011_GWF2_38_6</name>
    <dbReference type="NCBI Taxonomy" id="1618432"/>
    <lineage>
        <taxon>Bacteria</taxon>
        <taxon>Candidatus Daviesiibacteriota</taxon>
    </lineage>
</organism>
<feature type="transmembrane region" description="Helical" evidence="9">
    <location>
        <begin position="190"/>
        <end position="211"/>
    </location>
</feature>
<dbReference type="Proteomes" id="UP000034324">
    <property type="component" value="Unassembled WGS sequence"/>
</dbReference>
<feature type="transmembrane region" description="Helical" evidence="9">
    <location>
        <begin position="157"/>
        <end position="184"/>
    </location>
</feature>
<keyword evidence="3" id="KW-0328">Glycosyltransferase</keyword>
<evidence type="ECO:0000256" key="5">
    <source>
        <dbReference type="ARBA" id="ARBA00022692"/>
    </source>
</evidence>
<comment type="pathway">
    <text evidence="2">Protein modification; protein glycosylation.</text>
</comment>
<comment type="caution">
    <text evidence="10">The sequence shown here is derived from an EMBL/GenBank/DDBJ whole genome shotgun (WGS) entry which is preliminary data.</text>
</comment>